<accession>A0A545VHF5</accession>
<reference evidence="2 3" key="1">
    <citation type="journal article" date="2019" name="Appl. Microbiol. Biotechnol.">
        <title>Genome sequence of Isaria javanica and comparative genome analysis insights into family S53 peptidase evolution in fungal entomopathogens.</title>
        <authorList>
            <person name="Lin R."/>
            <person name="Zhang X."/>
            <person name="Xin B."/>
            <person name="Zou M."/>
            <person name="Gao Y."/>
            <person name="Qin F."/>
            <person name="Hu Q."/>
            <person name="Xie B."/>
            <person name="Cheng X."/>
        </authorList>
    </citation>
    <scope>NUCLEOTIDE SEQUENCE [LARGE SCALE GENOMIC DNA]</scope>
    <source>
        <strain evidence="2 3">IJ1G</strain>
    </source>
</reference>
<evidence type="ECO:0000313" key="2">
    <source>
        <dbReference type="EMBL" id="TQW01106.1"/>
    </source>
</evidence>
<organism evidence="2 3">
    <name type="scientific">Cordyceps javanica</name>
    <dbReference type="NCBI Taxonomy" id="43265"/>
    <lineage>
        <taxon>Eukaryota</taxon>
        <taxon>Fungi</taxon>
        <taxon>Dikarya</taxon>
        <taxon>Ascomycota</taxon>
        <taxon>Pezizomycotina</taxon>
        <taxon>Sordariomycetes</taxon>
        <taxon>Hypocreomycetidae</taxon>
        <taxon>Hypocreales</taxon>
        <taxon>Cordycipitaceae</taxon>
        <taxon>Cordyceps</taxon>
    </lineage>
</organism>
<dbReference type="Proteomes" id="UP000315783">
    <property type="component" value="Unassembled WGS sequence"/>
</dbReference>
<evidence type="ECO:0000313" key="3">
    <source>
        <dbReference type="Proteomes" id="UP000315783"/>
    </source>
</evidence>
<comment type="caution">
    <text evidence="2">The sequence shown here is derived from an EMBL/GenBank/DDBJ whole genome shotgun (WGS) entry which is preliminary data.</text>
</comment>
<keyword evidence="3" id="KW-1185">Reference proteome</keyword>
<dbReference type="EMBL" id="SPUK01000001">
    <property type="protein sequence ID" value="TQW01106.1"/>
    <property type="molecule type" value="Genomic_DNA"/>
</dbReference>
<sequence>MPRGGVWPATQLDFSAIMTRHNCPRVEQLCAAALRRHGRDLVSWDCYPAASEPPRPGECEGPCSAVARTEATNRQGAEDFRLGAERQLGGTTLRDPLL</sequence>
<gene>
    <name evidence="2" type="ORF">IF1G_01037</name>
</gene>
<feature type="region of interest" description="Disordered" evidence="1">
    <location>
        <begin position="74"/>
        <end position="98"/>
    </location>
</feature>
<name>A0A545VHF5_9HYPO</name>
<proteinExistence type="predicted"/>
<protein>
    <submittedName>
        <fullName evidence="2">Uncharacterized protein</fullName>
    </submittedName>
</protein>
<dbReference type="AlphaFoldDB" id="A0A545VHF5"/>
<evidence type="ECO:0000256" key="1">
    <source>
        <dbReference type="SAM" id="MobiDB-lite"/>
    </source>
</evidence>